<dbReference type="Proteomes" id="UP000199649">
    <property type="component" value="Chromosome I"/>
</dbReference>
<feature type="transmembrane region" description="Helical" evidence="8">
    <location>
        <begin position="277"/>
        <end position="295"/>
    </location>
</feature>
<keyword evidence="5 8" id="KW-0812">Transmembrane</keyword>
<feature type="transmembrane region" description="Helical" evidence="8">
    <location>
        <begin position="111"/>
        <end position="129"/>
    </location>
</feature>
<dbReference type="InterPro" id="IPR000620">
    <property type="entry name" value="EamA_dom"/>
</dbReference>
<dbReference type="EMBL" id="LT629734">
    <property type="protein sequence ID" value="SDS13745.1"/>
    <property type="molecule type" value="Genomic_DNA"/>
</dbReference>
<evidence type="ECO:0000259" key="9">
    <source>
        <dbReference type="Pfam" id="PF00892"/>
    </source>
</evidence>
<feature type="transmembrane region" description="Helical" evidence="8">
    <location>
        <begin position="80"/>
        <end position="99"/>
    </location>
</feature>
<dbReference type="GO" id="GO:0005886">
    <property type="term" value="C:plasma membrane"/>
    <property type="evidence" value="ECO:0007669"/>
    <property type="project" value="UniProtKB-SubCell"/>
</dbReference>
<evidence type="ECO:0000256" key="3">
    <source>
        <dbReference type="ARBA" id="ARBA00022448"/>
    </source>
</evidence>
<evidence type="ECO:0000256" key="7">
    <source>
        <dbReference type="ARBA" id="ARBA00023136"/>
    </source>
</evidence>
<dbReference type="NCBIfam" id="TIGR00688">
    <property type="entry name" value="rarD"/>
    <property type="match status" value="1"/>
</dbReference>
<evidence type="ECO:0000256" key="8">
    <source>
        <dbReference type="SAM" id="Phobius"/>
    </source>
</evidence>
<evidence type="ECO:0000256" key="6">
    <source>
        <dbReference type="ARBA" id="ARBA00022989"/>
    </source>
</evidence>
<feature type="domain" description="EamA" evidence="9">
    <location>
        <begin position="16"/>
        <end position="152"/>
    </location>
</feature>
<dbReference type="PANTHER" id="PTHR22911:SF137">
    <property type="entry name" value="SOLUTE CARRIER FAMILY 35 MEMBER G2-RELATED"/>
    <property type="match status" value="1"/>
</dbReference>
<sequence length="304" mass="32254">MTPAPCRSPHPRPDSRGIAAAVVTNLIWGAFPIYFSLLLPAGAGEIVAARIVLSFAMLVLLATIARRWRRIAEAARSPRTLLLLAGAGAVVALNWLLYVTAIEVGRVLEASLAYFITPIISALLGSVLLRERASRLFWVSVGIAGGGVLVLIAGYGQTPWIGLAMSVTFAIYGLLKRLVGPRVAPVDGLVLETGAVAPFAIAFGFHLAASGQLITGSAGSAHALLMLGLAVVSLAPFITFGIAAARLQLTRLGFIGYITPMLVFVAGLTYFGEDMPLFRWIGFGVTWIALAVFAVDTWRGTRRR</sequence>
<feature type="transmembrane region" description="Helical" evidence="8">
    <location>
        <begin position="160"/>
        <end position="178"/>
    </location>
</feature>
<keyword evidence="7 8" id="KW-0472">Membrane</keyword>
<dbReference type="OrthoDB" id="369870at2"/>
<feature type="transmembrane region" description="Helical" evidence="8">
    <location>
        <begin position="17"/>
        <end position="35"/>
    </location>
</feature>
<proteinExistence type="inferred from homology"/>
<comment type="similarity">
    <text evidence="2">Belongs to the EamA transporter family.</text>
</comment>
<gene>
    <name evidence="10" type="ORF">SAMN04489719_1626</name>
</gene>
<dbReference type="SUPFAM" id="SSF103481">
    <property type="entry name" value="Multidrug resistance efflux transporter EmrE"/>
    <property type="match status" value="2"/>
</dbReference>
<keyword evidence="11" id="KW-1185">Reference proteome</keyword>
<keyword evidence="3" id="KW-0813">Transport</keyword>
<feature type="transmembrane region" description="Helical" evidence="8">
    <location>
        <begin position="47"/>
        <end position="68"/>
    </location>
</feature>
<evidence type="ECO:0000256" key="2">
    <source>
        <dbReference type="ARBA" id="ARBA00007362"/>
    </source>
</evidence>
<organism evidence="10 11">
    <name type="scientific">Agrococcus carbonis</name>
    <dbReference type="NCBI Taxonomy" id="684552"/>
    <lineage>
        <taxon>Bacteria</taxon>
        <taxon>Bacillati</taxon>
        <taxon>Actinomycetota</taxon>
        <taxon>Actinomycetes</taxon>
        <taxon>Micrococcales</taxon>
        <taxon>Microbacteriaceae</taxon>
        <taxon>Agrococcus</taxon>
    </lineage>
</organism>
<feature type="transmembrane region" description="Helical" evidence="8">
    <location>
        <begin position="190"/>
        <end position="209"/>
    </location>
</feature>
<evidence type="ECO:0000313" key="10">
    <source>
        <dbReference type="EMBL" id="SDS13745.1"/>
    </source>
</evidence>
<evidence type="ECO:0000256" key="5">
    <source>
        <dbReference type="ARBA" id="ARBA00022692"/>
    </source>
</evidence>
<evidence type="ECO:0000256" key="1">
    <source>
        <dbReference type="ARBA" id="ARBA00004651"/>
    </source>
</evidence>
<dbReference type="PANTHER" id="PTHR22911">
    <property type="entry name" value="ACYL-MALONYL CONDENSING ENZYME-RELATED"/>
    <property type="match status" value="1"/>
</dbReference>
<keyword evidence="6 8" id="KW-1133">Transmembrane helix</keyword>
<accession>A0A1H1PRH3</accession>
<dbReference type="InterPro" id="IPR037185">
    <property type="entry name" value="EmrE-like"/>
</dbReference>
<dbReference type="STRING" id="684552.SAMN04489719_1626"/>
<feature type="transmembrane region" description="Helical" evidence="8">
    <location>
        <begin position="136"/>
        <end position="154"/>
    </location>
</feature>
<dbReference type="InterPro" id="IPR004626">
    <property type="entry name" value="RarD"/>
</dbReference>
<dbReference type="AlphaFoldDB" id="A0A1H1PRH3"/>
<keyword evidence="4" id="KW-1003">Cell membrane</keyword>
<comment type="subcellular location">
    <subcellularLocation>
        <location evidence="1">Cell membrane</location>
        <topology evidence="1">Multi-pass membrane protein</topology>
    </subcellularLocation>
</comment>
<dbReference type="RefSeq" id="WP_092666544.1">
    <property type="nucleotide sequence ID" value="NZ_LT629734.1"/>
</dbReference>
<reference evidence="11" key="1">
    <citation type="submission" date="2016-10" db="EMBL/GenBank/DDBJ databases">
        <authorList>
            <person name="Varghese N."/>
            <person name="Submissions S."/>
        </authorList>
    </citation>
    <scope>NUCLEOTIDE SEQUENCE [LARGE SCALE GENOMIC DNA]</scope>
    <source>
        <strain evidence="11">DSM 22965</strain>
    </source>
</reference>
<name>A0A1H1PRH3_9MICO</name>
<evidence type="ECO:0000313" key="11">
    <source>
        <dbReference type="Proteomes" id="UP000199649"/>
    </source>
</evidence>
<protein>
    <submittedName>
        <fullName evidence="10">Chloramphenicol-sensitive protein RarD</fullName>
    </submittedName>
</protein>
<evidence type="ECO:0000256" key="4">
    <source>
        <dbReference type="ARBA" id="ARBA00022475"/>
    </source>
</evidence>
<feature type="transmembrane region" description="Helical" evidence="8">
    <location>
        <begin position="252"/>
        <end position="271"/>
    </location>
</feature>
<feature type="transmembrane region" description="Helical" evidence="8">
    <location>
        <begin position="221"/>
        <end position="245"/>
    </location>
</feature>
<dbReference type="Pfam" id="PF00892">
    <property type="entry name" value="EamA"/>
    <property type="match status" value="1"/>
</dbReference>